<evidence type="ECO:0000256" key="3">
    <source>
        <dbReference type="ARBA" id="ARBA00022737"/>
    </source>
</evidence>
<keyword evidence="4" id="KW-0969">Cilium</keyword>
<sequence length="293" mass="32960">MDDDGTESPKAAVVQPPTKINMQLIRKCMNLPRGPTSADDDPDAEVDALLKKTTLRLDWLNIGKIENLDVFSHIRELYLQHNAIARIENLDFHTKLEFLVLSYNQLTTVENVRALTNLKFLDLSHNHIPDVNLDELPPSLRVLRLAGNPVVETFQNYHVAMFAALPLLTTCDHFDRSGGMGAADSPTNHERPRGGKAGDFAGADSRDAIKQLKERMSARHMDKMREVNASLDDEKNQMVDRFMLRGRERRQKLQKETQSYMEDAASRMQTLHAKHASWREAQLGGAAAASHAS</sequence>
<proteinExistence type="predicted"/>
<dbReference type="PANTHER" id="PTHR45973:SF9">
    <property type="entry name" value="LEUCINE-RICH REPEAT-CONTAINING PROTEIN 46"/>
    <property type="match status" value="1"/>
</dbReference>
<dbReference type="EMBL" id="VJMH01006439">
    <property type="protein sequence ID" value="KAF0689529.1"/>
    <property type="molecule type" value="Genomic_DNA"/>
</dbReference>
<evidence type="ECO:0000256" key="5">
    <source>
        <dbReference type="ARBA" id="ARBA00023273"/>
    </source>
</evidence>
<evidence type="ECO:0000256" key="4">
    <source>
        <dbReference type="ARBA" id="ARBA00023069"/>
    </source>
</evidence>
<protein>
    <submittedName>
        <fullName evidence="8">Aste57867_19032 protein</fullName>
    </submittedName>
</protein>
<dbReference type="InterPro" id="IPR032675">
    <property type="entry name" value="LRR_dom_sf"/>
</dbReference>
<evidence type="ECO:0000313" key="9">
    <source>
        <dbReference type="Proteomes" id="UP000332933"/>
    </source>
</evidence>
<dbReference type="OrthoDB" id="7451790at2759"/>
<dbReference type="InterPro" id="IPR001611">
    <property type="entry name" value="Leu-rich_rpt"/>
</dbReference>
<dbReference type="PANTHER" id="PTHR45973">
    <property type="entry name" value="PROTEIN PHOSPHATASE 1 REGULATORY SUBUNIT SDS22-RELATED"/>
    <property type="match status" value="1"/>
</dbReference>
<dbReference type="PROSITE" id="PS51450">
    <property type="entry name" value="LRR"/>
    <property type="match status" value="3"/>
</dbReference>
<organism evidence="8 9">
    <name type="scientific">Aphanomyces stellatus</name>
    <dbReference type="NCBI Taxonomy" id="120398"/>
    <lineage>
        <taxon>Eukaryota</taxon>
        <taxon>Sar</taxon>
        <taxon>Stramenopiles</taxon>
        <taxon>Oomycota</taxon>
        <taxon>Saprolegniomycetes</taxon>
        <taxon>Saprolegniales</taxon>
        <taxon>Verrucalvaceae</taxon>
        <taxon>Aphanomyces</taxon>
    </lineage>
</organism>
<dbReference type="InterPro" id="IPR025875">
    <property type="entry name" value="Leu-rich_rpt_4"/>
</dbReference>
<gene>
    <name evidence="8" type="primary">Aste57867_19032</name>
    <name evidence="7" type="ORF">As57867_018968</name>
    <name evidence="8" type="ORF">ASTE57867_19032</name>
</gene>
<name>A0A485LBW6_9STRA</name>
<evidence type="ECO:0000256" key="2">
    <source>
        <dbReference type="ARBA" id="ARBA00022614"/>
    </source>
</evidence>
<dbReference type="EMBL" id="CAADRA010006460">
    <property type="protein sequence ID" value="VFT95757.1"/>
    <property type="molecule type" value="Genomic_DNA"/>
</dbReference>
<keyword evidence="2" id="KW-0433">Leucine-rich repeat</keyword>
<dbReference type="Proteomes" id="UP000332933">
    <property type="component" value="Unassembled WGS sequence"/>
</dbReference>
<evidence type="ECO:0000256" key="1">
    <source>
        <dbReference type="ARBA" id="ARBA00004138"/>
    </source>
</evidence>
<evidence type="ECO:0000313" key="8">
    <source>
        <dbReference type="EMBL" id="VFT95757.1"/>
    </source>
</evidence>
<keyword evidence="9" id="KW-1185">Reference proteome</keyword>
<evidence type="ECO:0000313" key="7">
    <source>
        <dbReference type="EMBL" id="KAF0689529.1"/>
    </source>
</evidence>
<evidence type="ECO:0000256" key="6">
    <source>
        <dbReference type="SAM" id="MobiDB-lite"/>
    </source>
</evidence>
<dbReference type="Pfam" id="PF12799">
    <property type="entry name" value="LRR_4"/>
    <property type="match status" value="1"/>
</dbReference>
<dbReference type="InterPro" id="IPR050576">
    <property type="entry name" value="Cilia_flagella_integrity"/>
</dbReference>
<reference evidence="7" key="2">
    <citation type="submission" date="2019-06" db="EMBL/GenBank/DDBJ databases">
        <title>Genomics analysis of Aphanomyces spp. identifies a new class of oomycete effector associated with host adaptation.</title>
        <authorList>
            <person name="Gaulin E."/>
        </authorList>
    </citation>
    <scope>NUCLEOTIDE SEQUENCE</scope>
    <source>
        <strain evidence="7">CBS 578.67</strain>
    </source>
</reference>
<dbReference type="SMART" id="SM00365">
    <property type="entry name" value="LRR_SD22"/>
    <property type="match status" value="4"/>
</dbReference>
<dbReference type="AlphaFoldDB" id="A0A485LBW6"/>
<keyword evidence="3" id="KW-0677">Repeat</keyword>
<accession>A0A485LBW6</accession>
<comment type="subcellular location">
    <subcellularLocation>
        <location evidence="1">Cell projection</location>
        <location evidence="1">Cilium</location>
    </subcellularLocation>
</comment>
<keyword evidence="5" id="KW-0966">Cell projection</keyword>
<reference evidence="8 9" key="1">
    <citation type="submission" date="2019-03" db="EMBL/GenBank/DDBJ databases">
        <authorList>
            <person name="Gaulin E."/>
            <person name="Dumas B."/>
        </authorList>
    </citation>
    <scope>NUCLEOTIDE SEQUENCE [LARGE SCALE GENOMIC DNA]</scope>
    <source>
        <strain evidence="8">CBS 568.67</strain>
    </source>
</reference>
<dbReference type="Gene3D" id="3.80.10.10">
    <property type="entry name" value="Ribonuclease Inhibitor"/>
    <property type="match status" value="1"/>
</dbReference>
<feature type="region of interest" description="Disordered" evidence="6">
    <location>
        <begin position="179"/>
        <end position="202"/>
    </location>
</feature>
<dbReference type="SUPFAM" id="SSF52058">
    <property type="entry name" value="L domain-like"/>
    <property type="match status" value="1"/>
</dbReference>